<dbReference type="Proteomes" id="UP001286313">
    <property type="component" value="Unassembled WGS sequence"/>
</dbReference>
<keyword evidence="2" id="KW-1185">Reference proteome</keyword>
<comment type="caution">
    <text evidence="1">The sequence shown here is derived from an EMBL/GenBank/DDBJ whole genome shotgun (WGS) entry which is preliminary data.</text>
</comment>
<protein>
    <submittedName>
        <fullName evidence="1">Uncharacterized protein</fullName>
    </submittedName>
</protein>
<evidence type="ECO:0000313" key="2">
    <source>
        <dbReference type="Proteomes" id="UP001286313"/>
    </source>
</evidence>
<sequence>MSEYLGLARSTVRKWYRYARFRDNRGKETPASKNRTGRPRKTSISVNVIKCIKMRIHLQGRLITIRRSSAVKLAKCNDDFTHIHTPCDSIP</sequence>
<name>A0AAE1L0X9_PETCI</name>
<dbReference type="AlphaFoldDB" id="A0AAE1L0X9"/>
<proteinExistence type="predicted"/>
<accession>A0AAE1L0X9</accession>
<organism evidence="1 2">
    <name type="scientific">Petrolisthes cinctipes</name>
    <name type="common">Flat porcelain crab</name>
    <dbReference type="NCBI Taxonomy" id="88211"/>
    <lineage>
        <taxon>Eukaryota</taxon>
        <taxon>Metazoa</taxon>
        <taxon>Ecdysozoa</taxon>
        <taxon>Arthropoda</taxon>
        <taxon>Crustacea</taxon>
        <taxon>Multicrustacea</taxon>
        <taxon>Malacostraca</taxon>
        <taxon>Eumalacostraca</taxon>
        <taxon>Eucarida</taxon>
        <taxon>Decapoda</taxon>
        <taxon>Pleocyemata</taxon>
        <taxon>Anomura</taxon>
        <taxon>Galatheoidea</taxon>
        <taxon>Porcellanidae</taxon>
        <taxon>Petrolisthes</taxon>
    </lineage>
</organism>
<gene>
    <name evidence="1" type="ORF">Pcinc_003679</name>
</gene>
<reference evidence="1" key="1">
    <citation type="submission" date="2023-10" db="EMBL/GenBank/DDBJ databases">
        <title>Genome assemblies of two species of porcelain crab, Petrolisthes cinctipes and Petrolisthes manimaculis (Anomura: Porcellanidae).</title>
        <authorList>
            <person name="Angst P."/>
        </authorList>
    </citation>
    <scope>NUCLEOTIDE SEQUENCE</scope>
    <source>
        <strain evidence="1">PB745_01</strain>
        <tissue evidence="1">Gill</tissue>
    </source>
</reference>
<evidence type="ECO:0000313" key="1">
    <source>
        <dbReference type="EMBL" id="KAK3892446.1"/>
    </source>
</evidence>
<dbReference type="EMBL" id="JAWQEG010000259">
    <property type="protein sequence ID" value="KAK3892446.1"/>
    <property type="molecule type" value="Genomic_DNA"/>
</dbReference>